<dbReference type="SUPFAM" id="SSF50182">
    <property type="entry name" value="Sm-like ribonucleoproteins"/>
    <property type="match status" value="1"/>
</dbReference>
<feature type="transmembrane region" description="Helical" evidence="6">
    <location>
        <begin position="128"/>
        <end position="149"/>
    </location>
</feature>
<keyword evidence="9" id="KW-1185">Reference proteome</keyword>
<evidence type="ECO:0000256" key="5">
    <source>
        <dbReference type="SAM" id="MobiDB-lite"/>
    </source>
</evidence>
<dbReference type="RefSeq" id="WP_253800369.1">
    <property type="nucleotide sequence ID" value="NZ_BAAAUB010000002.1"/>
</dbReference>
<dbReference type="PANTHER" id="PTHR30566">
    <property type="entry name" value="YNAI-RELATED MECHANOSENSITIVE ION CHANNEL"/>
    <property type="match status" value="1"/>
</dbReference>
<gene>
    <name evidence="8" type="ORF">FHR36_004959</name>
</gene>
<dbReference type="Proteomes" id="UP001206483">
    <property type="component" value="Unassembled WGS sequence"/>
</dbReference>
<dbReference type="InterPro" id="IPR006685">
    <property type="entry name" value="MscS_channel_2nd"/>
</dbReference>
<keyword evidence="4 6" id="KW-0472">Membrane</keyword>
<comment type="subcellular location">
    <subcellularLocation>
        <location evidence="1">Membrane</location>
    </subcellularLocation>
</comment>
<feature type="compositionally biased region" description="Pro residues" evidence="5">
    <location>
        <begin position="357"/>
        <end position="373"/>
    </location>
</feature>
<keyword evidence="3 6" id="KW-1133">Transmembrane helix</keyword>
<protein>
    <submittedName>
        <fullName evidence="8">Small-conductance mechanosensitive channel</fullName>
    </submittedName>
</protein>
<accession>A0ABT1J2X9</accession>
<dbReference type="InterPro" id="IPR023408">
    <property type="entry name" value="MscS_beta-dom_sf"/>
</dbReference>
<organism evidence="8 9">
    <name type="scientific">Kitasatospora paracochleata</name>
    <dbReference type="NCBI Taxonomy" id="58354"/>
    <lineage>
        <taxon>Bacteria</taxon>
        <taxon>Bacillati</taxon>
        <taxon>Actinomycetota</taxon>
        <taxon>Actinomycetes</taxon>
        <taxon>Kitasatosporales</taxon>
        <taxon>Streptomycetaceae</taxon>
        <taxon>Kitasatospora</taxon>
    </lineage>
</organism>
<feature type="transmembrane region" description="Helical" evidence="6">
    <location>
        <begin position="53"/>
        <end position="70"/>
    </location>
</feature>
<keyword evidence="2 6" id="KW-0812">Transmembrane</keyword>
<evidence type="ECO:0000256" key="6">
    <source>
        <dbReference type="SAM" id="Phobius"/>
    </source>
</evidence>
<feature type="transmembrane region" description="Helical" evidence="6">
    <location>
        <begin position="6"/>
        <end position="23"/>
    </location>
</feature>
<evidence type="ECO:0000256" key="3">
    <source>
        <dbReference type="ARBA" id="ARBA00022989"/>
    </source>
</evidence>
<dbReference type="EMBL" id="JAMZDX010000004">
    <property type="protein sequence ID" value="MCP2311796.1"/>
    <property type="molecule type" value="Genomic_DNA"/>
</dbReference>
<feature type="transmembrane region" description="Helical" evidence="6">
    <location>
        <begin position="82"/>
        <end position="107"/>
    </location>
</feature>
<dbReference type="Gene3D" id="1.10.287.1260">
    <property type="match status" value="1"/>
</dbReference>
<proteinExistence type="predicted"/>
<dbReference type="Pfam" id="PF00924">
    <property type="entry name" value="MS_channel_2nd"/>
    <property type="match status" value="1"/>
</dbReference>
<evidence type="ECO:0000256" key="2">
    <source>
        <dbReference type="ARBA" id="ARBA00022692"/>
    </source>
</evidence>
<sequence length="388" mass="41087">MWWSAVRLFVVTVVAVLAAYGLSRASEAVARRLAARGRTGGVPRLLRNCRRPLLATIGCAFLLGALPWVGATPAAEDTLRHLLVLAAIGACAWLAARAVGLLVDGAVHLAGRRRDPAQAGRARTQAGLLGRICQAAIALIALGAMLMTFPAVRGIGTSLLASAGLVGVVAGVAAQSTLANIFAGVQMAFGDLVRIGDVVVVAGEWGTVEEITLTSVVIATWDQRRLVMPMSYFASRPFENWSRRTSRITGTALIHLDHSTPVADLRAEFDTFLAENPLWDGEGSALQIVDTTPSTIVVRALATAANADDAFELRCQLREHLVGYIGEKHPHALPRVSVTRPPRPREAADAERRRAPSPAPPAAPPSPAFPPSSPNLHGRWPHRSSGSG</sequence>
<dbReference type="InterPro" id="IPR010920">
    <property type="entry name" value="LSM_dom_sf"/>
</dbReference>
<name>A0ABT1J2X9_9ACTN</name>
<dbReference type="PANTHER" id="PTHR30566:SF25">
    <property type="entry name" value="INNER MEMBRANE PROTEIN"/>
    <property type="match status" value="1"/>
</dbReference>
<evidence type="ECO:0000313" key="8">
    <source>
        <dbReference type="EMBL" id="MCP2311796.1"/>
    </source>
</evidence>
<feature type="compositionally biased region" description="Basic and acidic residues" evidence="5">
    <location>
        <begin position="343"/>
        <end position="354"/>
    </location>
</feature>
<evidence type="ECO:0000259" key="7">
    <source>
        <dbReference type="Pfam" id="PF00924"/>
    </source>
</evidence>
<evidence type="ECO:0000256" key="1">
    <source>
        <dbReference type="ARBA" id="ARBA00004370"/>
    </source>
</evidence>
<evidence type="ECO:0000256" key="4">
    <source>
        <dbReference type="ARBA" id="ARBA00023136"/>
    </source>
</evidence>
<feature type="transmembrane region" description="Helical" evidence="6">
    <location>
        <begin position="155"/>
        <end position="174"/>
    </location>
</feature>
<reference evidence="8 9" key="1">
    <citation type="submission" date="2022-06" db="EMBL/GenBank/DDBJ databases">
        <title>Sequencing the genomes of 1000 actinobacteria strains.</title>
        <authorList>
            <person name="Klenk H.-P."/>
        </authorList>
    </citation>
    <scope>NUCLEOTIDE SEQUENCE [LARGE SCALE GENOMIC DNA]</scope>
    <source>
        <strain evidence="8 9">DSM 41656</strain>
    </source>
</reference>
<evidence type="ECO:0000313" key="9">
    <source>
        <dbReference type="Proteomes" id="UP001206483"/>
    </source>
</evidence>
<comment type="caution">
    <text evidence="8">The sequence shown here is derived from an EMBL/GenBank/DDBJ whole genome shotgun (WGS) entry which is preliminary data.</text>
</comment>
<feature type="domain" description="Mechanosensitive ion channel MscS" evidence="7">
    <location>
        <begin position="177"/>
        <end position="243"/>
    </location>
</feature>
<dbReference type="Gene3D" id="2.30.30.60">
    <property type="match status" value="1"/>
</dbReference>
<feature type="region of interest" description="Disordered" evidence="5">
    <location>
        <begin position="333"/>
        <end position="388"/>
    </location>
</feature>